<dbReference type="RefSeq" id="WP_237876594.1">
    <property type="nucleotide sequence ID" value="NZ_JAKLTR010000025.1"/>
</dbReference>
<dbReference type="NCBIfam" id="NF004825">
    <property type="entry name" value="PRK06181.1"/>
    <property type="match status" value="1"/>
</dbReference>
<accession>A0ABS9KZV6</accession>
<reference evidence="5" key="1">
    <citation type="submission" date="2022-01" db="EMBL/GenBank/DDBJ databases">
        <authorList>
            <person name="Jo J.-H."/>
            <person name="Im W.-T."/>
        </authorList>
    </citation>
    <scope>NUCLEOTIDE SEQUENCE</scope>
    <source>
        <strain evidence="5">NA20</strain>
    </source>
</reference>
<dbReference type="InterPro" id="IPR057326">
    <property type="entry name" value="KR_dom"/>
</dbReference>
<dbReference type="InterPro" id="IPR036291">
    <property type="entry name" value="NAD(P)-bd_dom_sf"/>
</dbReference>
<dbReference type="InterPro" id="IPR002347">
    <property type="entry name" value="SDR_fam"/>
</dbReference>
<evidence type="ECO:0000313" key="5">
    <source>
        <dbReference type="EMBL" id="MCG2617769.1"/>
    </source>
</evidence>
<evidence type="ECO:0000256" key="3">
    <source>
        <dbReference type="RuleBase" id="RU000363"/>
    </source>
</evidence>
<comment type="caution">
    <text evidence="5">The sequence shown here is derived from an EMBL/GenBank/DDBJ whole genome shotgun (WGS) entry which is preliminary data.</text>
</comment>
<keyword evidence="2" id="KW-0560">Oxidoreductase</keyword>
<dbReference type="PANTHER" id="PTHR44196:SF1">
    <property type="entry name" value="DEHYDROGENASE_REDUCTASE SDR FAMILY MEMBER 7B"/>
    <property type="match status" value="1"/>
</dbReference>
<evidence type="ECO:0000256" key="1">
    <source>
        <dbReference type="ARBA" id="ARBA00006484"/>
    </source>
</evidence>
<dbReference type="Proteomes" id="UP001165367">
    <property type="component" value="Unassembled WGS sequence"/>
</dbReference>
<protein>
    <submittedName>
        <fullName evidence="5">SDR family oxidoreductase</fullName>
    </submittedName>
</protein>
<gene>
    <name evidence="5" type="ORF">LZZ85_25940</name>
</gene>
<dbReference type="SMART" id="SM00822">
    <property type="entry name" value="PKS_KR"/>
    <property type="match status" value="1"/>
</dbReference>
<dbReference type="SUPFAM" id="SSF51735">
    <property type="entry name" value="NAD(P)-binding Rossmann-fold domains"/>
    <property type="match status" value="1"/>
</dbReference>
<keyword evidence="6" id="KW-1185">Reference proteome</keyword>
<dbReference type="EMBL" id="JAKLTR010000025">
    <property type="protein sequence ID" value="MCG2617769.1"/>
    <property type="molecule type" value="Genomic_DNA"/>
</dbReference>
<name>A0ABS9KZV6_9BACT</name>
<dbReference type="Gene3D" id="3.40.50.720">
    <property type="entry name" value="NAD(P)-binding Rossmann-like Domain"/>
    <property type="match status" value="1"/>
</dbReference>
<evidence type="ECO:0000256" key="2">
    <source>
        <dbReference type="ARBA" id="ARBA00023002"/>
    </source>
</evidence>
<evidence type="ECO:0000313" key="6">
    <source>
        <dbReference type="Proteomes" id="UP001165367"/>
    </source>
</evidence>
<dbReference type="PANTHER" id="PTHR44196">
    <property type="entry name" value="DEHYDROGENASE/REDUCTASE SDR FAMILY MEMBER 7B"/>
    <property type="match status" value="1"/>
</dbReference>
<feature type="domain" description="Ketoreductase" evidence="4">
    <location>
        <begin position="8"/>
        <end position="175"/>
    </location>
</feature>
<dbReference type="Pfam" id="PF00106">
    <property type="entry name" value="adh_short"/>
    <property type="match status" value="1"/>
</dbReference>
<dbReference type="PRINTS" id="PR00080">
    <property type="entry name" value="SDRFAMILY"/>
</dbReference>
<proteinExistence type="inferred from homology"/>
<evidence type="ECO:0000259" key="4">
    <source>
        <dbReference type="SMART" id="SM00822"/>
    </source>
</evidence>
<sequence>MDSYFKDKVVVVTGGTDGIGKALVDDLLMAGAKVATCGRDHDKLYRLQASYPSSPLHTMVADVSSENDCRRFMETTIKFFGGIDVLINNAGVSMRALLKDSTTEVTKKVMEINFFGAVYCTKYALNSLIERKGTIVGVSSIAGYRGLPGRNAYSASKFALQGWLEAIKTELMDDGVHVMWVCPGFTASNIRHAALNKDGQSHGETSMDESKMMSAEECAKHILRSIQKKKRTLVLTLQGKQTIFLNKFFPKLADKLTHRFFFKKGQLIK</sequence>
<comment type="similarity">
    <text evidence="1 3">Belongs to the short-chain dehydrogenases/reductases (SDR) family.</text>
</comment>
<organism evidence="5 6">
    <name type="scientific">Terrimonas ginsenosidimutans</name>
    <dbReference type="NCBI Taxonomy" id="2908004"/>
    <lineage>
        <taxon>Bacteria</taxon>
        <taxon>Pseudomonadati</taxon>
        <taxon>Bacteroidota</taxon>
        <taxon>Chitinophagia</taxon>
        <taxon>Chitinophagales</taxon>
        <taxon>Chitinophagaceae</taxon>
        <taxon>Terrimonas</taxon>
    </lineage>
</organism>
<dbReference type="PRINTS" id="PR00081">
    <property type="entry name" value="GDHRDH"/>
</dbReference>